<evidence type="ECO:0000313" key="3">
    <source>
        <dbReference type="EMBL" id="EOY10954.1"/>
    </source>
</evidence>
<feature type="compositionally biased region" description="Pro residues" evidence="1">
    <location>
        <begin position="61"/>
        <end position="76"/>
    </location>
</feature>
<keyword evidence="2" id="KW-0732">Signal</keyword>
<feature type="chain" id="PRO_5001598182" description="Transmembrane protein" evidence="2">
    <location>
        <begin position="22"/>
        <end position="93"/>
    </location>
</feature>
<feature type="signal peptide" evidence="2">
    <location>
        <begin position="1"/>
        <end position="21"/>
    </location>
</feature>
<sequence length="93" mass="10076">MNIGNSWLLISCMFIVGILLSHDTHMIAATEGVSGSSFDGIPSHDFPSKFNVMPKRRALRPDPPPSPPPSLNPPPHQRFLPAPRSPLSPPIST</sequence>
<evidence type="ECO:0000256" key="1">
    <source>
        <dbReference type="SAM" id="MobiDB-lite"/>
    </source>
</evidence>
<dbReference type="Gramene" id="EOY10954">
    <property type="protein sequence ID" value="EOY10954"/>
    <property type="gene ID" value="TCM_026222"/>
</dbReference>
<accession>A0A061F8W6</accession>
<evidence type="ECO:0008006" key="5">
    <source>
        <dbReference type="Google" id="ProtNLM"/>
    </source>
</evidence>
<evidence type="ECO:0000313" key="4">
    <source>
        <dbReference type="Proteomes" id="UP000026915"/>
    </source>
</evidence>
<evidence type="ECO:0000256" key="2">
    <source>
        <dbReference type="SAM" id="SignalP"/>
    </source>
</evidence>
<organism evidence="3 4">
    <name type="scientific">Theobroma cacao</name>
    <name type="common">Cacao</name>
    <name type="synonym">Cocoa</name>
    <dbReference type="NCBI Taxonomy" id="3641"/>
    <lineage>
        <taxon>Eukaryota</taxon>
        <taxon>Viridiplantae</taxon>
        <taxon>Streptophyta</taxon>
        <taxon>Embryophyta</taxon>
        <taxon>Tracheophyta</taxon>
        <taxon>Spermatophyta</taxon>
        <taxon>Magnoliopsida</taxon>
        <taxon>eudicotyledons</taxon>
        <taxon>Gunneridae</taxon>
        <taxon>Pentapetalae</taxon>
        <taxon>rosids</taxon>
        <taxon>malvids</taxon>
        <taxon>Malvales</taxon>
        <taxon>Malvaceae</taxon>
        <taxon>Byttnerioideae</taxon>
        <taxon>Theobroma</taxon>
    </lineage>
</organism>
<dbReference type="EMBL" id="CM001883">
    <property type="protein sequence ID" value="EOY10954.1"/>
    <property type="molecule type" value="Genomic_DNA"/>
</dbReference>
<dbReference type="AlphaFoldDB" id="A0A061F8W6"/>
<dbReference type="Proteomes" id="UP000026915">
    <property type="component" value="Chromosome 5"/>
</dbReference>
<feature type="compositionally biased region" description="Pro residues" evidence="1">
    <location>
        <begin position="83"/>
        <end position="93"/>
    </location>
</feature>
<feature type="region of interest" description="Disordered" evidence="1">
    <location>
        <begin position="47"/>
        <end position="93"/>
    </location>
</feature>
<gene>
    <name evidence="3" type="ORF">TCM_026222</name>
</gene>
<name>A0A061F8W6_THECC</name>
<dbReference type="HOGENOM" id="CLU_2626948_0_0_1"/>
<dbReference type="InParanoid" id="A0A061F8W6"/>
<proteinExistence type="predicted"/>
<protein>
    <recommendedName>
        <fullName evidence="5">Transmembrane protein</fullName>
    </recommendedName>
</protein>
<reference evidence="3 4" key="1">
    <citation type="journal article" date="2013" name="Genome Biol.">
        <title>The genome sequence of the most widely cultivated cacao type and its use to identify candidate genes regulating pod color.</title>
        <authorList>
            <person name="Motamayor J.C."/>
            <person name="Mockaitis K."/>
            <person name="Schmutz J."/>
            <person name="Haiminen N."/>
            <person name="Iii D.L."/>
            <person name="Cornejo O."/>
            <person name="Findley S.D."/>
            <person name="Zheng P."/>
            <person name="Utro F."/>
            <person name="Royaert S."/>
            <person name="Saski C."/>
            <person name="Jenkins J."/>
            <person name="Podicheti R."/>
            <person name="Zhao M."/>
            <person name="Scheffler B.E."/>
            <person name="Stack J.C."/>
            <person name="Feltus F.A."/>
            <person name="Mustiga G.M."/>
            <person name="Amores F."/>
            <person name="Phillips W."/>
            <person name="Marelli J.P."/>
            <person name="May G.D."/>
            <person name="Shapiro H."/>
            <person name="Ma J."/>
            <person name="Bustamante C.D."/>
            <person name="Schnell R.J."/>
            <person name="Main D."/>
            <person name="Gilbert D."/>
            <person name="Parida L."/>
            <person name="Kuhn D.N."/>
        </authorList>
    </citation>
    <scope>NUCLEOTIDE SEQUENCE [LARGE SCALE GENOMIC DNA]</scope>
    <source>
        <strain evidence="4">cv. Matina 1-6</strain>
    </source>
</reference>
<keyword evidence="4" id="KW-1185">Reference proteome</keyword>